<keyword evidence="1" id="KW-0479">Metal-binding</keyword>
<dbReference type="GO" id="GO:0005634">
    <property type="term" value="C:nucleus"/>
    <property type="evidence" value="ECO:0007669"/>
    <property type="project" value="InterPro"/>
</dbReference>
<name>A0A1B6D561_9HEMI</name>
<dbReference type="Pfam" id="PF07776">
    <property type="entry name" value="zf-AD"/>
    <property type="match status" value="1"/>
</dbReference>
<sequence length="135" mass="15600">MFNTNVCRLCAKICDNIINIFEEIENKESIDFIIKKCLPDILVTENDSKPKSVCNLCYDKLQMYNEFLDECFSANSRFDYILNKMLTLEGISKEDSQLLKQNPHNNDDSTIKIQQEGSVLVLRGSNILDQEHEKS</sequence>
<feature type="binding site" evidence="1">
    <location>
        <position position="54"/>
    </location>
    <ligand>
        <name>Zn(2+)</name>
        <dbReference type="ChEBI" id="CHEBI:29105"/>
    </ligand>
</feature>
<organism evidence="4">
    <name type="scientific">Clastoptera arizonana</name>
    <name type="common">Arizona spittle bug</name>
    <dbReference type="NCBI Taxonomy" id="38151"/>
    <lineage>
        <taxon>Eukaryota</taxon>
        <taxon>Metazoa</taxon>
        <taxon>Ecdysozoa</taxon>
        <taxon>Arthropoda</taxon>
        <taxon>Hexapoda</taxon>
        <taxon>Insecta</taxon>
        <taxon>Pterygota</taxon>
        <taxon>Neoptera</taxon>
        <taxon>Paraneoptera</taxon>
        <taxon>Hemiptera</taxon>
        <taxon>Auchenorrhyncha</taxon>
        <taxon>Cercopoidea</taxon>
        <taxon>Clastopteridae</taxon>
        <taxon>Clastoptera</taxon>
    </lineage>
</organism>
<dbReference type="SUPFAM" id="SSF57716">
    <property type="entry name" value="Glucocorticoid receptor-like (DNA-binding domain)"/>
    <property type="match status" value="1"/>
</dbReference>
<evidence type="ECO:0000313" key="5">
    <source>
        <dbReference type="EMBL" id="JAS28386.1"/>
    </source>
</evidence>
<evidence type="ECO:0000259" key="2">
    <source>
        <dbReference type="PROSITE" id="PS51915"/>
    </source>
</evidence>
<dbReference type="PROSITE" id="PS51915">
    <property type="entry name" value="ZAD"/>
    <property type="match status" value="1"/>
</dbReference>
<dbReference type="EMBL" id="GEDC01016583">
    <property type="protein sequence ID" value="JAS20715.1"/>
    <property type="molecule type" value="Transcribed_RNA"/>
</dbReference>
<gene>
    <name evidence="4" type="ORF">g.10646</name>
    <name evidence="5" type="ORF">g.10647</name>
    <name evidence="3" type="ORF">g.10649</name>
</gene>
<keyword evidence="1" id="KW-0863">Zinc-finger</keyword>
<feature type="binding site" evidence="1">
    <location>
        <position position="10"/>
    </location>
    <ligand>
        <name>Zn(2+)</name>
        <dbReference type="ChEBI" id="CHEBI:29105"/>
    </ligand>
</feature>
<dbReference type="SMART" id="SM00868">
    <property type="entry name" value="zf-AD"/>
    <property type="match status" value="1"/>
</dbReference>
<proteinExistence type="predicted"/>
<evidence type="ECO:0000256" key="1">
    <source>
        <dbReference type="PROSITE-ProRule" id="PRU01263"/>
    </source>
</evidence>
<dbReference type="AlphaFoldDB" id="A0A1B6D561"/>
<dbReference type="Gene3D" id="3.40.1800.20">
    <property type="match status" value="1"/>
</dbReference>
<evidence type="ECO:0000313" key="4">
    <source>
        <dbReference type="EMBL" id="JAS20715.1"/>
    </source>
</evidence>
<feature type="domain" description="ZAD" evidence="2">
    <location>
        <begin position="5"/>
        <end position="81"/>
    </location>
</feature>
<protein>
    <recommendedName>
        <fullName evidence="2">ZAD domain-containing protein</fullName>
    </recommendedName>
</protein>
<evidence type="ECO:0000313" key="3">
    <source>
        <dbReference type="EMBL" id="JAS11792.1"/>
    </source>
</evidence>
<reference evidence="4" key="1">
    <citation type="submission" date="2015-12" db="EMBL/GenBank/DDBJ databases">
        <title>De novo transcriptome assembly of four potential Pierce s Disease insect vectors from Arizona vineyards.</title>
        <authorList>
            <person name="Tassone E.E."/>
        </authorList>
    </citation>
    <scope>NUCLEOTIDE SEQUENCE</scope>
</reference>
<dbReference type="GO" id="GO:0008270">
    <property type="term" value="F:zinc ion binding"/>
    <property type="evidence" value="ECO:0007669"/>
    <property type="project" value="UniProtKB-UniRule"/>
</dbReference>
<accession>A0A1B6D561</accession>
<dbReference type="EMBL" id="GEDC01008912">
    <property type="protein sequence ID" value="JAS28386.1"/>
    <property type="molecule type" value="Transcribed_RNA"/>
</dbReference>
<feature type="non-terminal residue" evidence="4">
    <location>
        <position position="135"/>
    </location>
</feature>
<dbReference type="EMBL" id="GEDC01025506">
    <property type="protein sequence ID" value="JAS11792.1"/>
    <property type="molecule type" value="Transcribed_RNA"/>
</dbReference>
<feature type="binding site" evidence="1">
    <location>
        <position position="57"/>
    </location>
    <ligand>
        <name>Zn(2+)</name>
        <dbReference type="ChEBI" id="CHEBI:29105"/>
    </ligand>
</feature>
<dbReference type="InterPro" id="IPR012934">
    <property type="entry name" value="Znf_AD"/>
</dbReference>
<keyword evidence="1" id="KW-0862">Zinc</keyword>
<feature type="binding site" evidence="1">
    <location>
        <position position="7"/>
    </location>
    <ligand>
        <name>Zn(2+)</name>
        <dbReference type="ChEBI" id="CHEBI:29105"/>
    </ligand>
</feature>